<dbReference type="InterPro" id="IPR024213">
    <property type="entry name" value="DUF3822"/>
</dbReference>
<gene>
    <name evidence="1" type="ORF">IBL28_12050</name>
</gene>
<proteinExistence type="predicted"/>
<organism evidence="1 2">
    <name type="scientific">Sinomicrobium weinanense</name>
    <dbReference type="NCBI Taxonomy" id="2842200"/>
    <lineage>
        <taxon>Bacteria</taxon>
        <taxon>Pseudomonadati</taxon>
        <taxon>Bacteroidota</taxon>
        <taxon>Flavobacteriia</taxon>
        <taxon>Flavobacteriales</taxon>
        <taxon>Flavobacteriaceae</taxon>
        <taxon>Sinomicrobium</taxon>
    </lineage>
</organism>
<dbReference type="Gene3D" id="3.30.420.250">
    <property type="match status" value="1"/>
</dbReference>
<dbReference type="Pfam" id="PF12864">
    <property type="entry name" value="DUF3822"/>
    <property type="match status" value="1"/>
</dbReference>
<dbReference type="CDD" id="cd24013">
    <property type="entry name" value="ASKHA_ATPase_BT3980-like"/>
    <property type="match status" value="1"/>
</dbReference>
<protein>
    <submittedName>
        <fullName evidence="1">DUF3822 family protein</fullName>
    </submittedName>
</protein>
<dbReference type="EMBL" id="JACVDC010000034">
    <property type="protein sequence ID" value="MBC9796705.1"/>
    <property type="molecule type" value="Genomic_DNA"/>
</dbReference>
<evidence type="ECO:0000313" key="2">
    <source>
        <dbReference type="Proteomes" id="UP000653730"/>
    </source>
</evidence>
<sequence>MTQKRTNSTYSTTNYNELSIQVSLSGLSFCVLDGLSKTIFAIEQHPFENSVTPQALLQKTEQLFSEKEILEQSFKKVYVIHRNNLSTIVPRPLFSDKNLSEYLKFNVKIFDTDFVTYDDLGSTELINVYIPFVNINNYIFDRFGEFEYRHFSSVLVETLLRNLPDATGPMMYVHVQKGHFEIVVIKDKKLALYNTFEYTNKEDFIYYILFTAEQLQLNPEEFPLYLLGDVHDGDELHQMVYTYVRHVDFGNNHCHYQLARDLEAVEPHREFISVNSF</sequence>
<evidence type="ECO:0000313" key="1">
    <source>
        <dbReference type="EMBL" id="MBC9796705.1"/>
    </source>
</evidence>
<comment type="caution">
    <text evidence="1">The sequence shown here is derived from an EMBL/GenBank/DDBJ whole genome shotgun (WGS) entry which is preliminary data.</text>
</comment>
<reference evidence="1 2" key="1">
    <citation type="submission" date="2020-09" db="EMBL/GenBank/DDBJ databases">
        <title>Sinomicrobium weinanense sp. nov., a halophilic bacteria isolated from saline-alkali soil.</title>
        <authorList>
            <person name="Wu P."/>
            <person name="Ren H."/>
            <person name="Mei Y."/>
            <person name="Liang Y."/>
            <person name="Chen Z."/>
        </authorList>
    </citation>
    <scope>NUCLEOTIDE SEQUENCE [LARGE SCALE GENOMIC DNA]</scope>
    <source>
        <strain evidence="1 2">FJxs</strain>
    </source>
</reference>
<keyword evidence="2" id="KW-1185">Reference proteome</keyword>
<dbReference type="Proteomes" id="UP000653730">
    <property type="component" value="Unassembled WGS sequence"/>
</dbReference>
<dbReference type="Gene3D" id="3.30.420.260">
    <property type="match status" value="1"/>
</dbReference>
<dbReference type="AlphaFoldDB" id="A0A926Q4B7"/>
<dbReference type="RefSeq" id="WP_187965850.1">
    <property type="nucleotide sequence ID" value="NZ_JACVDC010000034.1"/>
</dbReference>
<accession>A0A926Q4B7</accession>
<name>A0A926Q4B7_9FLAO</name>